<dbReference type="Proteomes" id="UP000600101">
    <property type="component" value="Unassembled WGS sequence"/>
</dbReference>
<keyword evidence="9" id="KW-1185">Reference proteome</keyword>
<evidence type="ECO:0000259" key="7">
    <source>
        <dbReference type="Pfam" id="PF00892"/>
    </source>
</evidence>
<comment type="caution">
    <text evidence="8">The sequence shown here is derived from an EMBL/GenBank/DDBJ whole genome shotgun (WGS) entry which is preliminary data.</text>
</comment>
<feature type="transmembrane region" description="Helical" evidence="6">
    <location>
        <begin position="218"/>
        <end position="237"/>
    </location>
</feature>
<feature type="transmembrane region" description="Helical" evidence="6">
    <location>
        <begin position="98"/>
        <end position="119"/>
    </location>
</feature>
<evidence type="ECO:0000256" key="1">
    <source>
        <dbReference type="ARBA" id="ARBA00004651"/>
    </source>
</evidence>
<evidence type="ECO:0000256" key="6">
    <source>
        <dbReference type="SAM" id="Phobius"/>
    </source>
</evidence>
<evidence type="ECO:0000313" key="9">
    <source>
        <dbReference type="Proteomes" id="UP000600101"/>
    </source>
</evidence>
<keyword evidence="5 6" id="KW-0472">Membrane</keyword>
<proteinExistence type="predicted"/>
<protein>
    <submittedName>
        <fullName evidence="8">DMT family transporter</fullName>
    </submittedName>
</protein>
<gene>
    <name evidence="8" type="ORF">H7965_11870</name>
</gene>
<keyword evidence="4 6" id="KW-1133">Transmembrane helix</keyword>
<dbReference type="GO" id="GO:0005886">
    <property type="term" value="C:plasma membrane"/>
    <property type="evidence" value="ECO:0007669"/>
    <property type="project" value="UniProtKB-SubCell"/>
</dbReference>
<dbReference type="InterPro" id="IPR050638">
    <property type="entry name" value="AA-Vitamin_Transporters"/>
</dbReference>
<feature type="transmembrane region" description="Helical" evidence="6">
    <location>
        <begin position="12"/>
        <end position="32"/>
    </location>
</feature>
<feature type="transmembrane region" description="Helical" evidence="6">
    <location>
        <begin position="38"/>
        <end position="58"/>
    </location>
</feature>
<accession>A0A9X0QXX4</accession>
<reference evidence="8" key="1">
    <citation type="submission" date="2020-08" db="EMBL/GenBank/DDBJ databases">
        <authorList>
            <person name="Hu Y."/>
            <person name="Nguyen S.V."/>
            <person name="Li F."/>
            <person name="Fanning S."/>
        </authorList>
    </citation>
    <scope>NUCLEOTIDE SEQUENCE</scope>
    <source>
        <strain evidence="8">SYSU D8009</strain>
    </source>
</reference>
<feature type="domain" description="EamA" evidence="7">
    <location>
        <begin position="12"/>
        <end position="142"/>
    </location>
</feature>
<evidence type="ECO:0000256" key="4">
    <source>
        <dbReference type="ARBA" id="ARBA00022989"/>
    </source>
</evidence>
<sequence>MPEPGRLRDGLHYLAISVVLFGGIWPVTKAALAHATPLWFAFNRAAMAGSVVTLLLAAMRRLRQPAREDWPSIIALGTLQLGGFFALAHLALDYIPAGRTAILANVTIFWLIPLSVWLLGERVAALQWLATLVGLAGVVVLMQPWAMAGADATALLPGYAMLLLASLFWSLAILVTRRFPPRRPVLDLLPWSFGLGAAILLPLALWREPAGGIGWESWPHAAFVGAVAAPLGTWATIETGRRLSGLMASVGFLLVPTLGVAISTLWLGEALGWDVLAGGGLIGLSLVLAALGQARRR</sequence>
<dbReference type="InterPro" id="IPR037185">
    <property type="entry name" value="EmrE-like"/>
</dbReference>
<organism evidence="8 9">
    <name type="scientific">Siccirubricoccus deserti</name>
    <dbReference type="NCBI Taxonomy" id="2013562"/>
    <lineage>
        <taxon>Bacteria</taxon>
        <taxon>Pseudomonadati</taxon>
        <taxon>Pseudomonadota</taxon>
        <taxon>Alphaproteobacteria</taxon>
        <taxon>Acetobacterales</taxon>
        <taxon>Roseomonadaceae</taxon>
        <taxon>Siccirubricoccus</taxon>
    </lineage>
</organism>
<dbReference type="EMBL" id="JACOMF010000011">
    <property type="protein sequence ID" value="MBC4016021.1"/>
    <property type="molecule type" value="Genomic_DNA"/>
</dbReference>
<feature type="transmembrane region" description="Helical" evidence="6">
    <location>
        <begin position="126"/>
        <end position="146"/>
    </location>
</feature>
<keyword evidence="2" id="KW-1003">Cell membrane</keyword>
<evidence type="ECO:0000313" key="8">
    <source>
        <dbReference type="EMBL" id="MBC4016021.1"/>
    </source>
</evidence>
<dbReference type="InterPro" id="IPR000620">
    <property type="entry name" value="EamA_dom"/>
</dbReference>
<comment type="subcellular location">
    <subcellularLocation>
        <location evidence="1">Cell membrane</location>
        <topology evidence="1">Multi-pass membrane protein</topology>
    </subcellularLocation>
</comment>
<feature type="domain" description="EamA" evidence="7">
    <location>
        <begin position="157"/>
        <end position="289"/>
    </location>
</feature>
<dbReference type="PANTHER" id="PTHR32322">
    <property type="entry name" value="INNER MEMBRANE TRANSPORTER"/>
    <property type="match status" value="1"/>
</dbReference>
<name>A0A9X0QXX4_9PROT</name>
<dbReference type="PANTHER" id="PTHR32322:SF18">
    <property type="entry name" value="S-ADENOSYLMETHIONINE_S-ADENOSYLHOMOCYSTEINE TRANSPORTER"/>
    <property type="match status" value="1"/>
</dbReference>
<dbReference type="AlphaFoldDB" id="A0A9X0QXX4"/>
<dbReference type="Pfam" id="PF00892">
    <property type="entry name" value="EamA"/>
    <property type="match status" value="2"/>
</dbReference>
<dbReference type="Gene3D" id="1.10.3730.20">
    <property type="match status" value="1"/>
</dbReference>
<dbReference type="SUPFAM" id="SSF103481">
    <property type="entry name" value="Multidrug resistance efflux transporter EmrE"/>
    <property type="match status" value="2"/>
</dbReference>
<feature type="transmembrane region" description="Helical" evidence="6">
    <location>
        <begin position="244"/>
        <end position="267"/>
    </location>
</feature>
<feature type="transmembrane region" description="Helical" evidence="6">
    <location>
        <begin position="158"/>
        <end position="176"/>
    </location>
</feature>
<keyword evidence="3 6" id="KW-0812">Transmembrane</keyword>
<feature type="transmembrane region" description="Helical" evidence="6">
    <location>
        <begin position="70"/>
        <end position="92"/>
    </location>
</feature>
<evidence type="ECO:0000256" key="3">
    <source>
        <dbReference type="ARBA" id="ARBA00022692"/>
    </source>
</evidence>
<feature type="transmembrane region" description="Helical" evidence="6">
    <location>
        <begin position="188"/>
        <end position="206"/>
    </location>
</feature>
<evidence type="ECO:0000256" key="2">
    <source>
        <dbReference type="ARBA" id="ARBA00022475"/>
    </source>
</evidence>
<evidence type="ECO:0000256" key="5">
    <source>
        <dbReference type="ARBA" id="ARBA00023136"/>
    </source>
</evidence>
<feature type="transmembrane region" description="Helical" evidence="6">
    <location>
        <begin position="273"/>
        <end position="291"/>
    </location>
</feature>
<dbReference type="RefSeq" id="WP_186770790.1">
    <property type="nucleotide sequence ID" value="NZ_JACOMF010000011.1"/>
</dbReference>